<keyword evidence="7" id="KW-0808">Transferase</keyword>
<dbReference type="Pfam" id="PF00392">
    <property type="entry name" value="GntR"/>
    <property type="match status" value="1"/>
</dbReference>
<accession>A0ABT5KUE5</accession>
<dbReference type="Pfam" id="PF00155">
    <property type="entry name" value="Aminotran_1_2"/>
    <property type="match status" value="1"/>
</dbReference>
<dbReference type="Gene3D" id="3.40.640.10">
    <property type="entry name" value="Type I PLP-dependent aspartate aminotransferase-like (Major domain)"/>
    <property type="match status" value="1"/>
</dbReference>
<evidence type="ECO:0000256" key="1">
    <source>
        <dbReference type="ARBA" id="ARBA00005384"/>
    </source>
</evidence>
<dbReference type="PROSITE" id="PS50949">
    <property type="entry name" value="HTH_GNTR"/>
    <property type="match status" value="1"/>
</dbReference>
<gene>
    <name evidence="7" type="ORF">PRZ01_15380</name>
</gene>
<evidence type="ECO:0000256" key="4">
    <source>
        <dbReference type="ARBA" id="ARBA00023125"/>
    </source>
</evidence>
<dbReference type="Gene3D" id="1.10.10.10">
    <property type="entry name" value="Winged helix-like DNA-binding domain superfamily/Winged helix DNA-binding domain"/>
    <property type="match status" value="1"/>
</dbReference>
<dbReference type="SUPFAM" id="SSF46785">
    <property type="entry name" value="Winged helix' DNA-binding domain"/>
    <property type="match status" value="1"/>
</dbReference>
<dbReference type="GO" id="GO:0008483">
    <property type="term" value="F:transaminase activity"/>
    <property type="evidence" value="ECO:0007669"/>
    <property type="project" value="UniProtKB-KW"/>
</dbReference>
<reference evidence="7 8" key="1">
    <citation type="submission" date="2022-10" db="EMBL/GenBank/DDBJ databases">
        <title>paucibacter sp. hw8 Genome sequencing.</title>
        <authorList>
            <person name="Park S."/>
        </authorList>
    </citation>
    <scope>NUCLEOTIDE SEQUENCE [LARGE SCALE GENOMIC DNA]</scope>
    <source>
        <strain evidence="8">hw8</strain>
    </source>
</reference>
<dbReference type="InterPro" id="IPR051446">
    <property type="entry name" value="HTH_trans_reg/aminotransferase"/>
</dbReference>
<dbReference type="InterPro" id="IPR015424">
    <property type="entry name" value="PyrdxlP-dep_Trfase"/>
</dbReference>
<dbReference type="InterPro" id="IPR015422">
    <property type="entry name" value="PyrdxlP-dep_Trfase_small"/>
</dbReference>
<evidence type="ECO:0000256" key="3">
    <source>
        <dbReference type="ARBA" id="ARBA00023015"/>
    </source>
</evidence>
<evidence type="ECO:0000256" key="2">
    <source>
        <dbReference type="ARBA" id="ARBA00022898"/>
    </source>
</evidence>
<dbReference type="InterPro" id="IPR015421">
    <property type="entry name" value="PyrdxlP-dep_Trfase_major"/>
</dbReference>
<keyword evidence="7" id="KW-0032">Aminotransferase</keyword>
<dbReference type="InterPro" id="IPR000524">
    <property type="entry name" value="Tscrpt_reg_HTH_GntR"/>
</dbReference>
<dbReference type="Proteomes" id="UP001219862">
    <property type="component" value="Unassembled WGS sequence"/>
</dbReference>
<dbReference type="InterPro" id="IPR004839">
    <property type="entry name" value="Aminotransferase_I/II_large"/>
</dbReference>
<comment type="caution">
    <text evidence="7">The sequence shown here is derived from an EMBL/GenBank/DDBJ whole genome shotgun (WGS) entry which is preliminary data.</text>
</comment>
<comment type="similarity">
    <text evidence="1">In the C-terminal section; belongs to the class-I pyridoxal-phosphate-dependent aminotransferase family.</text>
</comment>
<evidence type="ECO:0000313" key="8">
    <source>
        <dbReference type="Proteomes" id="UP001219862"/>
    </source>
</evidence>
<name>A0ABT5KUE5_9BURK</name>
<dbReference type="CDD" id="cd00609">
    <property type="entry name" value="AAT_like"/>
    <property type="match status" value="1"/>
</dbReference>
<dbReference type="PANTHER" id="PTHR46577:SF2">
    <property type="entry name" value="TRANSCRIPTIONAL REGULATORY PROTEIN"/>
    <property type="match status" value="1"/>
</dbReference>
<keyword evidence="3" id="KW-0805">Transcription regulation</keyword>
<evidence type="ECO:0000259" key="6">
    <source>
        <dbReference type="PROSITE" id="PS50949"/>
    </source>
</evidence>
<dbReference type="RefSeq" id="WP_273597682.1">
    <property type="nucleotide sequence ID" value="NZ_JAQQXS010000014.1"/>
</dbReference>
<dbReference type="SMART" id="SM00345">
    <property type="entry name" value="HTH_GNTR"/>
    <property type="match status" value="1"/>
</dbReference>
<dbReference type="SUPFAM" id="SSF53383">
    <property type="entry name" value="PLP-dependent transferases"/>
    <property type="match status" value="1"/>
</dbReference>
<dbReference type="PANTHER" id="PTHR46577">
    <property type="entry name" value="HTH-TYPE TRANSCRIPTIONAL REGULATORY PROTEIN GABR"/>
    <property type="match status" value="1"/>
</dbReference>
<evidence type="ECO:0000313" key="7">
    <source>
        <dbReference type="EMBL" id="MDC8786570.1"/>
    </source>
</evidence>
<sequence>MTLYLQLASHYRQAIHKGVLPPGARMPSVRGLMGLHQVSMSTALQACRWLEAKGLLEARARAGYFVRADKTWALPPVSEPALVALHDEARYVGVHQKVSSVLARAQSRGVRVNLAGAQAAPELYPLERLRQSSQRVLRQRGDCLVTPPPPGGEPGLRSALARQALEQQIQLSPEEILITHGCTEALTLALRAVTQPGDVVAVESPTYYGLLQILESLSLRALEIPTSPHTGLSLPALQEAAVLTPGLKAVAVVPHLQNPLGAVMPDAAKQALLAWCEAQDLALIEDDSYSALFDGPAPLRAIKSFDRSGRVILCSSLHKTLAPGMRLGWLSGGRWQQRLEMLKYSQSRPNESLPQLAVADYFNAGHGSRHLRGMRARLVLQREHMAEALARHLPAESRLSVPNGGFNLWLELPEGLSSMALFGAALDEGIRLAPGAMFSNSMRFDRFLRIGCGHPFDEAVRAAVQTLGRLVQSCR</sequence>
<dbReference type="InterPro" id="IPR036388">
    <property type="entry name" value="WH-like_DNA-bd_sf"/>
</dbReference>
<dbReference type="InterPro" id="IPR036390">
    <property type="entry name" value="WH_DNA-bd_sf"/>
</dbReference>
<evidence type="ECO:0000256" key="5">
    <source>
        <dbReference type="ARBA" id="ARBA00023163"/>
    </source>
</evidence>
<protein>
    <submittedName>
        <fullName evidence="7">PLP-dependent aminotransferase family protein</fullName>
    </submittedName>
</protein>
<feature type="domain" description="HTH gntR-type" evidence="6">
    <location>
        <begin position="1"/>
        <end position="69"/>
    </location>
</feature>
<organism evidence="7 8">
    <name type="scientific">Roseateles koreensis</name>
    <dbReference type="NCBI Taxonomy" id="2987526"/>
    <lineage>
        <taxon>Bacteria</taxon>
        <taxon>Pseudomonadati</taxon>
        <taxon>Pseudomonadota</taxon>
        <taxon>Betaproteobacteria</taxon>
        <taxon>Burkholderiales</taxon>
        <taxon>Sphaerotilaceae</taxon>
        <taxon>Roseateles</taxon>
    </lineage>
</organism>
<keyword evidence="8" id="KW-1185">Reference proteome</keyword>
<keyword evidence="5" id="KW-0804">Transcription</keyword>
<keyword evidence="2" id="KW-0663">Pyridoxal phosphate</keyword>
<keyword evidence="4" id="KW-0238">DNA-binding</keyword>
<dbReference type="EMBL" id="JAQQXS010000014">
    <property type="protein sequence ID" value="MDC8786570.1"/>
    <property type="molecule type" value="Genomic_DNA"/>
</dbReference>
<dbReference type="Gene3D" id="3.90.1150.10">
    <property type="entry name" value="Aspartate Aminotransferase, domain 1"/>
    <property type="match status" value="1"/>
</dbReference>
<dbReference type="CDD" id="cd07377">
    <property type="entry name" value="WHTH_GntR"/>
    <property type="match status" value="1"/>
</dbReference>
<proteinExistence type="inferred from homology"/>